<evidence type="ECO:0000313" key="2">
    <source>
        <dbReference type="Proteomes" id="UP000386466"/>
    </source>
</evidence>
<sequence>MVPTAQCVVSFPLSPQQQQNQLLQPVAISRLPTCCTARTETRMESGLSAQAP</sequence>
<dbReference type="AlphaFoldDB" id="A0A485MSR3"/>
<proteinExistence type="predicted"/>
<name>A0A485MSR3_LYNPA</name>
<keyword evidence="2" id="KW-1185">Reference proteome</keyword>
<accession>A0A485MSR3</accession>
<evidence type="ECO:0000313" key="1">
    <source>
        <dbReference type="EMBL" id="VFV23419.1"/>
    </source>
</evidence>
<dbReference type="EMBL" id="CAAGRJ010005512">
    <property type="protein sequence ID" value="VFV23419.1"/>
    <property type="molecule type" value="Genomic_DNA"/>
</dbReference>
<organism evidence="1 2">
    <name type="scientific">Lynx pardinus</name>
    <name type="common">Iberian lynx</name>
    <name type="synonym">Felis pardina</name>
    <dbReference type="NCBI Taxonomy" id="191816"/>
    <lineage>
        <taxon>Eukaryota</taxon>
        <taxon>Metazoa</taxon>
        <taxon>Chordata</taxon>
        <taxon>Craniata</taxon>
        <taxon>Vertebrata</taxon>
        <taxon>Euteleostomi</taxon>
        <taxon>Mammalia</taxon>
        <taxon>Eutheria</taxon>
        <taxon>Laurasiatheria</taxon>
        <taxon>Carnivora</taxon>
        <taxon>Feliformia</taxon>
        <taxon>Felidae</taxon>
        <taxon>Felinae</taxon>
        <taxon>Lynx</taxon>
    </lineage>
</organism>
<gene>
    <name evidence="1" type="ORF">LYPA_23C021754</name>
</gene>
<reference evidence="1 2" key="1">
    <citation type="submission" date="2019-01" db="EMBL/GenBank/DDBJ databases">
        <authorList>
            <person name="Alioto T."/>
            <person name="Alioto T."/>
        </authorList>
    </citation>
    <scope>NUCLEOTIDE SEQUENCE [LARGE SCALE GENOMIC DNA]</scope>
</reference>
<protein>
    <submittedName>
        <fullName evidence="1">Uncharacterized protein</fullName>
    </submittedName>
</protein>
<dbReference type="Proteomes" id="UP000386466">
    <property type="component" value="Unassembled WGS sequence"/>
</dbReference>